<evidence type="ECO:0000313" key="2">
    <source>
        <dbReference type="EMBL" id="HEW63578.1"/>
    </source>
</evidence>
<evidence type="ECO:0000313" key="3">
    <source>
        <dbReference type="EMBL" id="MBE9391628.1"/>
    </source>
</evidence>
<reference evidence="4 5" key="1">
    <citation type="submission" date="2018-01" db="EMBL/GenBank/DDBJ databases">
        <title>Metagenomic assembled genomes from two thermal pools in the Uzon Caldera, Kamchatka, Russia.</title>
        <authorList>
            <person name="Wilkins L."/>
            <person name="Ettinger C."/>
        </authorList>
    </citation>
    <scope>NUCLEOTIDE SEQUENCE [LARGE SCALE GENOMIC DNA]</scope>
    <source>
        <strain evidence="4">ZAV-06</strain>
    </source>
</reference>
<dbReference type="HAMAP" id="MF_00582">
    <property type="entry name" value="UPF0215"/>
    <property type="match status" value="1"/>
</dbReference>
<dbReference type="PANTHER" id="PTHR39518:SF2">
    <property type="entry name" value="UPF0215 PROTEIN MJ1150"/>
    <property type="match status" value="1"/>
</dbReference>
<dbReference type="Proteomes" id="UP000237153">
    <property type="component" value="Unassembled WGS sequence"/>
</dbReference>
<gene>
    <name evidence="4" type="ORF">C0188_00855</name>
    <name evidence="2" type="ORF">ENO39_00755</name>
    <name evidence="3" type="ORF">IOK49_06060</name>
</gene>
<dbReference type="PIRSF" id="PIRSF006380">
    <property type="entry name" value="UCP006380"/>
    <property type="match status" value="1"/>
</dbReference>
<dbReference type="EMBL" id="PNIM01000003">
    <property type="protein sequence ID" value="PMB75973.1"/>
    <property type="molecule type" value="Genomic_DNA"/>
</dbReference>
<dbReference type="Proteomes" id="UP000886076">
    <property type="component" value="Unassembled WGS sequence"/>
</dbReference>
<dbReference type="RefSeq" id="WP_014557991.1">
    <property type="nucleotide sequence ID" value="NZ_DSFH01000015.1"/>
</dbReference>
<dbReference type="AlphaFoldDB" id="A0A2J6N435"/>
<comment type="similarity">
    <text evidence="1">Belongs to the UPF0215 family.</text>
</comment>
<evidence type="ECO:0000313" key="5">
    <source>
        <dbReference type="Proteomes" id="UP000237153"/>
    </source>
</evidence>
<protein>
    <recommendedName>
        <fullName evidence="1">UPF0215 protein C0188_00855</fullName>
    </recommendedName>
</protein>
<dbReference type="InterPro" id="IPR002802">
    <property type="entry name" value="Endo_dU"/>
</dbReference>
<dbReference type="Pfam" id="PF01949">
    <property type="entry name" value="Endo_dU"/>
    <property type="match status" value="1"/>
</dbReference>
<evidence type="ECO:0000313" key="4">
    <source>
        <dbReference type="EMBL" id="PMB75973.1"/>
    </source>
</evidence>
<dbReference type="Gene3D" id="3.30.2170.10">
    <property type="entry name" value="archaeoglobus fulgidus dsm 4304 superfamily"/>
    <property type="match status" value="1"/>
</dbReference>
<dbReference type="EMBL" id="JADEZV010000004">
    <property type="protein sequence ID" value="MBE9391628.1"/>
    <property type="molecule type" value="Genomic_DNA"/>
</dbReference>
<dbReference type="OMA" id="LRLAHMI"/>
<evidence type="ECO:0000256" key="1">
    <source>
        <dbReference type="HAMAP-Rule" id="MF_00582"/>
    </source>
</evidence>
<dbReference type="PANTHER" id="PTHR39518">
    <property type="entry name" value="UPF0215 PROTEIN MJ1150"/>
    <property type="match status" value="1"/>
</dbReference>
<organism evidence="4 5">
    <name type="scientific">Fervidicoccus fontis</name>
    <dbReference type="NCBI Taxonomy" id="683846"/>
    <lineage>
        <taxon>Archaea</taxon>
        <taxon>Thermoproteota</taxon>
        <taxon>Thermoprotei</taxon>
        <taxon>Fervidicoccales</taxon>
        <taxon>Fervidicoccaceae</taxon>
        <taxon>Fervidicoccus</taxon>
    </lineage>
</organism>
<sequence length="195" mass="22457">MLINKIAIGIDDGHFEKGKNKNTVIVGVKFNGFNPVSAFIRKIGVDRTDATERGIELIQSATEGINSKDVVVFLDGVTYAGFNFIDPEEIKEKTKMEIIAIFSRKPNQDKIENALRLHFSDWEYRWEHIYKVIKNVRSIVNFRGKLYFFTTIENAKDAEFLIESYQLISKLPEPIRVAHIIAKEISFFLIKENTI</sequence>
<dbReference type="GeneID" id="12449939"/>
<name>A0A2J6N435_9CREN</name>
<reference evidence="2" key="2">
    <citation type="journal article" date="2020" name="mSystems">
        <title>Genome- and Community-Level Interaction Insights into Carbon Utilization and Element Cycling Functions of Hydrothermarchaeota in Hydrothermal Sediment.</title>
        <authorList>
            <person name="Zhou Z."/>
            <person name="Liu Y."/>
            <person name="Xu W."/>
            <person name="Pan J."/>
            <person name="Luo Z.H."/>
            <person name="Li M."/>
        </authorList>
    </citation>
    <scope>NUCLEOTIDE SEQUENCE [LARGE SCALE GENOMIC DNA]</scope>
    <source>
        <strain evidence="2">SpSt-1261</strain>
    </source>
</reference>
<proteinExistence type="inferred from homology"/>
<accession>A0A2J6N435</accession>
<dbReference type="Proteomes" id="UP000652307">
    <property type="component" value="Unassembled WGS sequence"/>
</dbReference>
<dbReference type="EMBL" id="DSFH01000015">
    <property type="protein sequence ID" value="HEW63578.1"/>
    <property type="molecule type" value="Genomic_DNA"/>
</dbReference>
<reference evidence="3" key="3">
    <citation type="submission" date="2020-10" db="EMBL/GenBank/DDBJ databases">
        <title>Fervidococcus fontis strain 3639Fd - the first crenarchaeon capable of growth on lipids.</title>
        <authorList>
            <person name="Kochetkova T.V."/>
            <person name="Elcheninov A.G."/>
            <person name="Toschakov S.V."/>
            <person name="Kublanov I.V."/>
        </authorList>
    </citation>
    <scope>NUCLEOTIDE SEQUENCE</scope>
    <source>
        <strain evidence="3">3639Fd</strain>
    </source>
</reference>
<comment type="caution">
    <text evidence="4">The sequence shown here is derived from an EMBL/GenBank/DDBJ whole genome shotgun (WGS) entry which is preliminary data.</text>
</comment>